<protein>
    <submittedName>
        <fullName evidence="10">ABC transporter permease</fullName>
    </submittedName>
</protein>
<gene>
    <name evidence="10" type="ORF">IAB91_02595</name>
</gene>
<keyword evidence="6 7" id="KW-0472">Membrane</keyword>
<dbReference type="Proteomes" id="UP000823757">
    <property type="component" value="Unassembled WGS sequence"/>
</dbReference>
<name>A0A9D9NHU1_9BACT</name>
<feature type="transmembrane region" description="Helical" evidence="7">
    <location>
        <begin position="380"/>
        <end position="402"/>
    </location>
</feature>
<evidence type="ECO:0000256" key="5">
    <source>
        <dbReference type="ARBA" id="ARBA00022989"/>
    </source>
</evidence>
<sequence length="411" mass="45314">MISGLPFFIARRYLFARKSHNVINIISAISAAGMAVGTAALIIILSVYNGFDSMVKSMLSNVEPDLMVTPAQGKVFVPEGDAYDWLYDRQSVASICTVLQENVFISYSGQQGVAIAKGVDSIYEEESPLRDHMRSGDFILQRGDVPLACVGAGLAYDMGINPRFVSPMQIYYPSRTGTISMSNPAASLQSAKVYPSGVFSINNEIDNKLFLVPIGVMRELLEYTDEVSAVEIRMVEGTPRTEVERVKKELSSRLGDGFEVKDRFQQNESLYKMMRYEKISIYLILIFIIIIIAFNIFGSLSMLIIEKKGDIGTFMSMGAPSGMVRRIFVLEGWMISLLGMFCGLVAGIVFALLQQHFGFIKMPGNFIVQAYPVILSWSDILITAAGVAVIGYVIALLPVAAFGRKDEKSLI</sequence>
<comment type="caution">
    <text evidence="10">The sequence shown here is derived from an EMBL/GenBank/DDBJ whole genome shotgun (WGS) entry which is preliminary data.</text>
</comment>
<organism evidence="10 11">
    <name type="scientific">Candidatus Cryptobacteroides faecigallinarum</name>
    <dbReference type="NCBI Taxonomy" id="2840763"/>
    <lineage>
        <taxon>Bacteria</taxon>
        <taxon>Pseudomonadati</taxon>
        <taxon>Bacteroidota</taxon>
        <taxon>Bacteroidia</taxon>
        <taxon>Bacteroidales</taxon>
        <taxon>Candidatus Cryptobacteroides</taxon>
    </lineage>
</organism>
<evidence type="ECO:0000256" key="6">
    <source>
        <dbReference type="ARBA" id="ARBA00023136"/>
    </source>
</evidence>
<feature type="domain" description="ABC3 transporter permease C-terminal" evidence="8">
    <location>
        <begin position="283"/>
        <end position="403"/>
    </location>
</feature>
<comment type="similarity">
    <text evidence="2">Belongs to the ABC-4 integral membrane protein family. LolC/E subfamily.</text>
</comment>
<evidence type="ECO:0000256" key="2">
    <source>
        <dbReference type="ARBA" id="ARBA00005236"/>
    </source>
</evidence>
<dbReference type="Pfam" id="PF02687">
    <property type="entry name" value="FtsX"/>
    <property type="match status" value="1"/>
</dbReference>
<dbReference type="GO" id="GO:0044874">
    <property type="term" value="P:lipoprotein localization to outer membrane"/>
    <property type="evidence" value="ECO:0007669"/>
    <property type="project" value="TreeGrafter"/>
</dbReference>
<dbReference type="InterPro" id="IPR025857">
    <property type="entry name" value="MacB_PCD"/>
</dbReference>
<proteinExistence type="inferred from homology"/>
<evidence type="ECO:0000256" key="3">
    <source>
        <dbReference type="ARBA" id="ARBA00022475"/>
    </source>
</evidence>
<dbReference type="PANTHER" id="PTHR30489">
    <property type="entry name" value="LIPOPROTEIN-RELEASING SYSTEM TRANSMEMBRANE PROTEIN LOLE"/>
    <property type="match status" value="1"/>
</dbReference>
<reference evidence="10" key="2">
    <citation type="journal article" date="2021" name="PeerJ">
        <title>Extensive microbial diversity within the chicken gut microbiome revealed by metagenomics and culture.</title>
        <authorList>
            <person name="Gilroy R."/>
            <person name="Ravi A."/>
            <person name="Getino M."/>
            <person name="Pursley I."/>
            <person name="Horton D.L."/>
            <person name="Alikhan N.F."/>
            <person name="Baker D."/>
            <person name="Gharbi K."/>
            <person name="Hall N."/>
            <person name="Watson M."/>
            <person name="Adriaenssens E.M."/>
            <person name="Foster-Nyarko E."/>
            <person name="Jarju S."/>
            <person name="Secka A."/>
            <person name="Antonio M."/>
            <person name="Oren A."/>
            <person name="Chaudhuri R.R."/>
            <person name="La Ragione R."/>
            <person name="Hildebrand F."/>
            <person name="Pallen M.J."/>
        </authorList>
    </citation>
    <scope>NUCLEOTIDE SEQUENCE</scope>
    <source>
        <strain evidence="10">B1-13419</strain>
    </source>
</reference>
<dbReference type="Pfam" id="PF12704">
    <property type="entry name" value="MacB_PCD"/>
    <property type="match status" value="1"/>
</dbReference>
<evidence type="ECO:0000313" key="10">
    <source>
        <dbReference type="EMBL" id="MBO8474166.1"/>
    </source>
</evidence>
<reference evidence="10" key="1">
    <citation type="submission" date="2020-10" db="EMBL/GenBank/DDBJ databases">
        <authorList>
            <person name="Gilroy R."/>
        </authorList>
    </citation>
    <scope>NUCLEOTIDE SEQUENCE</scope>
    <source>
        <strain evidence="10">B1-13419</strain>
    </source>
</reference>
<accession>A0A9D9NHU1</accession>
<dbReference type="InterPro" id="IPR051447">
    <property type="entry name" value="Lipoprotein-release_system"/>
</dbReference>
<feature type="domain" description="MacB-like periplasmic core" evidence="9">
    <location>
        <begin position="27"/>
        <end position="137"/>
    </location>
</feature>
<dbReference type="EMBL" id="JADIMD010000033">
    <property type="protein sequence ID" value="MBO8474166.1"/>
    <property type="molecule type" value="Genomic_DNA"/>
</dbReference>
<evidence type="ECO:0000256" key="1">
    <source>
        <dbReference type="ARBA" id="ARBA00004651"/>
    </source>
</evidence>
<dbReference type="PANTHER" id="PTHR30489:SF0">
    <property type="entry name" value="LIPOPROTEIN-RELEASING SYSTEM TRANSMEMBRANE PROTEIN LOLE"/>
    <property type="match status" value="1"/>
</dbReference>
<feature type="transmembrane region" description="Helical" evidence="7">
    <location>
        <begin position="21"/>
        <end position="48"/>
    </location>
</feature>
<dbReference type="AlphaFoldDB" id="A0A9D9NHU1"/>
<evidence type="ECO:0000259" key="9">
    <source>
        <dbReference type="Pfam" id="PF12704"/>
    </source>
</evidence>
<evidence type="ECO:0000256" key="7">
    <source>
        <dbReference type="SAM" id="Phobius"/>
    </source>
</evidence>
<keyword evidence="3" id="KW-1003">Cell membrane</keyword>
<feature type="transmembrane region" description="Helical" evidence="7">
    <location>
        <begin position="326"/>
        <end position="353"/>
    </location>
</feature>
<evidence type="ECO:0000259" key="8">
    <source>
        <dbReference type="Pfam" id="PF02687"/>
    </source>
</evidence>
<dbReference type="InterPro" id="IPR003838">
    <property type="entry name" value="ABC3_permease_C"/>
</dbReference>
<evidence type="ECO:0000313" key="11">
    <source>
        <dbReference type="Proteomes" id="UP000823757"/>
    </source>
</evidence>
<keyword evidence="5 7" id="KW-1133">Transmembrane helix</keyword>
<feature type="transmembrane region" description="Helical" evidence="7">
    <location>
        <begin position="279"/>
        <end position="305"/>
    </location>
</feature>
<evidence type="ECO:0000256" key="4">
    <source>
        <dbReference type="ARBA" id="ARBA00022692"/>
    </source>
</evidence>
<keyword evidence="4 7" id="KW-0812">Transmembrane</keyword>
<comment type="subcellular location">
    <subcellularLocation>
        <location evidence="1">Cell membrane</location>
        <topology evidence="1">Multi-pass membrane protein</topology>
    </subcellularLocation>
</comment>
<dbReference type="GO" id="GO:0098797">
    <property type="term" value="C:plasma membrane protein complex"/>
    <property type="evidence" value="ECO:0007669"/>
    <property type="project" value="TreeGrafter"/>
</dbReference>